<dbReference type="InterPro" id="IPR029058">
    <property type="entry name" value="AB_hydrolase_fold"/>
</dbReference>
<evidence type="ECO:0000313" key="7">
    <source>
        <dbReference type="Proteomes" id="UP001432027"/>
    </source>
</evidence>
<proteinExistence type="inferred from homology"/>
<dbReference type="Gene3D" id="3.40.50.1820">
    <property type="entry name" value="alpha/beta hydrolase"/>
    <property type="match status" value="1"/>
</dbReference>
<organism evidence="6 7">
    <name type="scientific">Pristionchus entomophagus</name>
    <dbReference type="NCBI Taxonomy" id="358040"/>
    <lineage>
        <taxon>Eukaryota</taxon>
        <taxon>Metazoa</taxon>
        <taxon>Ecdysozoa</taxon>
        <taxon>Nematoda</taxon>
        <taxon>Chromadorea</taxon>
        <taxon>Rhabditida</taxon>
        <taxon>Rhabditina</taxon>
        <taxon>Diplogasteromorpha</taxon>
        <taxon>Diplogasteroidea</taxon>
        <taxon>Neodiplogasteridae</taxon>
        <taxon>Pristionchus</taxon>
    </lineage>
</organism>
<evidence type="ECO:0000313" key="6">
    <source>
        <dbReference type="EMBL" id="GMT06120.1"/>
    </source>
</evidence>
<gene>
    <name evidence="6" type="ORF">PENTCL1PPCAC_28294</name>
</gene>
<feature type="domain" description="Carboxylesterase type B" evidence="5">
    <location>
        <begin position="26"/>
        <end position="532"/>
    </location>
</feature>
<dbReference type="GO" id="GO:0052689">
    <property type="term" value="F:carboxylic ester hydrolase activity"/>
    <property type="evidence" value="ECO:0007669"/>
    <property type="project" value="UniProtKB-KW"/>
</dbReference>
<evidence type="ECO:0000256" key="4">
    <source>
        <dbReference type="RuleBase" id="RU361235"/>
    </source>
</evidence>
<dbReference type="AlphaFoldDB" id="A0AAV5UJQ0"/>
<name>A0AAV5UJQ0_9BILA</name>
<keyword evidence="2" id="KW-0719">Serine esterase</keyword>
<comment type="caution">
    <text evidence="6">The sequence shown here is derived from an EMBL/GenBank/DDBJ whole genome shotgun (WGS) entry which is preliminary data.</text>
</comment>
<protein>
    <recommendedName>
        <fullName evidence="4">Carboxylic ester hydrolase</fullName>
        <ecNumber evidence="4">3.1.1.-</ecNumber>
    </recommendedName>
</protein>
<dbReference type="SUPFAM" id="SSF53474">
    <property type="entry name" value="alpha/beta-Hydrolases"/>
    <property type="match status" value="1"/>
</dbReference>
<dbReference type="Pfam" id="PF00135">
    <property type="entry name" value="COesterase"/>
    <property type="match status" value="1"/>
</dbReference>
<keyword evidence="3 4" id="KW-0378">Hydrolase</keyword>
<dbReference type="EMBL" id="BTSX01000006">
    <property type="protein sequence ID" value="GMT06120.1"/>
    <property type="molecule type" value="Genomic_DNA"/>
</dbReference>
<feature type="chain" id="PRO_5043091844" description="Carboxylic ester hydrolase" evidence="4">
    <location>
        <begin position="19"/>
        <end position="651"/>
    </location>
</feature>
<dbReference type="PANTHER" id="PTHR11559">
    <property type="entry name" value="CARBOXYLESTERASE"/>
    <property type="match status" value="1"/>
</dbReference>
<dbReference type="InterPro" id="IPR050309">
    <property type="entry name" value="Type-B_Carboxylest/Lipase"/>
</dbReference>
<reference evidence="6" key="1">
    <citation type="submission" date="2023-10" db="EMBL/GenBank/DDBJ databases">
        <title>Genome assembly of Pristionchus species.</title>
        <authorList>
            <person name="Yoshida K."/>
            <person name="Sommer R.J."/>
        </authorList>
    </citation>
    <scope>NUCLEOTIDE SEQUENCE</scope>
    <source>
        <strain evidence="6">RS0144</strain>
    </source>
</reference>
<dbReference type="EC" id="3.1.1.-" evidence="4"/>
<keyword evidence="4" id="KW-0732">Signal</keyword>
<evidence type="ECO:0000256" key="2">
    <source>
        <dbReference type="ARBA" id="ARBA00022487"/>
    </source>
</evidence>
<accession>A0AAV5UJQ0</accession>
<feature type="signal peptide" evidence="4">
    <location>
        <begin position="1"/>
        <end position="18"/>
    </location>
</feature>
<sequence>IAMRLLILVVCAAGLAGAWKEVSTDVEVDTPRGRVRGKHVSFGNDTKDFYYGEADVFLGIPYVLPPERFKRPVPTCQYTADGSTFVAQAYGAACYQAGASCGDNAVMSEDCLTLNVMTPDVSSVYKYPVMVYIHGGALMYGCASEYPYNGAITNLVNRGVVVVTIQYRLSTLGFFTTYTEDFPSNIGMLDQVEALKWVKDQISHFGGDPYRITIFGQSAGGASVSAHTYSPLSQDLFQQAIMESGVALTTFEGSLGEDNLSRKRSQELCKVSANDFNSGKWDKLKDCVYNMDAKDLVKLDTVNIIGWKISPGDDFMPDIPNHLAPFRNNIPVLIGSMRDEWAYYDMQLMDLGLTKIDNYTRELFEFEYEVLAGFLAERKADMLQILEDVYAGVNVPDDDHSLWMRAGCAALTSAGFTSFIQRDYSDYLANGNRRMWLYEMTYPKAIGRIYDLPGFPEAVFHTAEVAYLWKRLKQFKEAEDSGYVNQDDYDLSDWFGTTWTNFAKYGQPYLNDEWPTLPASGPEIYMEITGPKPVVNRGGYMTRDNIVWNQVLVALHGDFFPSQFNSSWVSKEDFDRIKASYSSEPAMCEVNDPTGAPIIRTSTMRSTLSSLIPSSTSDYISSTLSLFSTTSSSSFLLGWHSIVFLLLTLVC</sequence>
<keyword evidence="7" id="KW-1185">Reference proteome</keyword>
<evidence type="ECO:0000256" key="3">
    <source>
        <dbReference type="ARBA" id="ARBA00022801"/>
    </source>
</evidence>
<dbReference type="InterPro" id="IPR019826">
    <property type="entry name" value="Carboxylesterase_B_AS"/>
</dbReference>
<evidence type="ECO:0000259" key="5">
    <source>
        <dbReference type="Pfam" id="PF00135"/>
    </source>
</evidence>
<dbReference type="Proteomes" id="UP001432027">
    <property type="component" value="Unassembled WGS sequence"/>
</dbReference>
<dbReference type="InterPro" id="IPR002018">
    <property type="entry name" value="CarbesteraseB"/>
</dbReference>
<comment type="similarity">
    <text evidence="1 4">Belongs to the type-B carboxylesterase/lipase family.</text>
</comment>
<feature type="non-terminal residue" evidence="6">
    <location>
        <position position="1"/>
    </location>
</feature>
<dbReference type="PROSITE" id="PS00122">
    <property type="entry name" value="CARBOXYLESTERASE_B_1"/>
    <property type="match status" value="1"/>
</dbReference>
<evidence type="ECO:0000256" key="1">
    <source>
        <dbReference type="ARBA" id="ARBA00005964"/>
    </source>
</evidence>